<dbReference type="EMBL" id="AYKW01000045">
    <property type="protein sequence ID" value="PIL26561.1"/>
    <property type="molecule type" value="Genomic_DNA"/>
</dbReference>
<dbReference type="Proteomes" id="UP000230002">
    <property type="component" value="Unassembled WGS sequence"/>
</dbReference>
<feature type="transmembrane region" description="Helical" evidence="1">
    <location>
        <begin position="160"/>
        <end position="182"/>
    </location>
</feature>
<gene>
    <name evidence="2" type="ORF">GSI_12319</name>
</gene>
<organism evidence="2 3">
    <name type="scientific">Ganoderma sinense ZZ0214-1</name>
    <dbReference type="NCBI Taxonomy" id="1077348"/>
    <lineage>
        <taxon>Eukaryota</taxon>
        <taxon>Fungi</taxon>
        <taxon>Dikarya</taxon>
        <taxon>Basidiomycota</taxon>
        <taxon>Agaricomycotina</taxon>
        <taxon>Agaricomycetes</taxon>
        <taxon>Polyporales</taxon>
        <taxon>Polyporaceae</taxon>
        <taxon>Ganoderma</taxon>
    </lineage>
</organism>
<dbReference type="OrthoDB" id="2747532at2759"/>
<keyword evidence="3" id="KW-1185">Reference proteome</keyword>
<dbReference type="STRING" id="1077348.A0A2G8RYG8"/>
<proteinExistence type="predicted"/>
<accession>A0A2G8RYG8</accession>
<feature type="transmembrane region" description="Helical" evidence="1">
    <location>
        <begin position="130"/>
        <end position="154"/>
    </location>
</feature>
<evidence type="ECO:0000256" key="1">
    <source>
        <dbReference type="SAM" id="Phobius"/>
    </source>
</evidence>
<dbReference type="AlphaFoldDB" id="A0A2G8RYG8"/>
<feature type="transmembrane region" description="Helical" evidence="1">
    <location>
        <begin position="203"/>
        <end position="229"/>
    </location>
</feature>
<sequence>MPVALSLDAYGGFAGHASLGFYAATLSVEIGLYAAFLVSYTYGTWCILSCDQQKAPRRGLNIGLLVCNTLMFLLATAHLALDARGAMHGFTEGSPLFDAIKFVIYVLETLIGSCFMIYRLYRVYSRRWQVIIVPSVLLFADGVVGVSSTFLGVAGFYMSAVFYSLGLLIDIVCAICILARVLRISRDSEVHHVHTRRSTQNQVWRVVEALVQSTAITCAASMSLVVTFVNSASLGYPTCLNVFPALIALVFSLTVLRIALNARAADRRPSPSADSSASHTGGVASDQRAMMLGSGTMSTAASCGTLAESLRREFAATPSPTRIHISTTTVVQCDLELLPNPKPPGLDLDSEVQGGRGFVLPVAVPLPV</sequence>
<keyword evidence="1" id="KW-0472">Membrane</keyword>
<reference evidence="2 3" key="1">
    <citation type="journal article" date="2015" name="Sci. Rep.">
        <title>Chromosome-level genome map provides insights into diverse defense mechanisms in the medicinal fungus Ganoderma sinense.</title>
        <authorList>
            <person name="Zhu Y."/>
            <person name="Xu J."/>
            <person name="Sun C."/>
            <person name="Zhou S."/>
            <person name="Xu H."/>
            <person name="Nelson D.R."/>
            <person name="Qian J."/>
            <person name="Song J."/>
            <person name="Luo H."/>
            <person name="Xiang L."/>
            <person name="Li Y."/>
            <person name="Xu Z."/>
            <person name="Ji A."/>
            <person name="Wang L."/>
            <person name="Lu S."/>
            <person name="Hayward A."/>
            <person name="Sun W."/>
            <person name="Li X."/>
            <person name="Schwartz D.C."/>
            <person name="Wang Y."/>
            <person name="Chen S."/>
        </authorList>
    </citation>
    <scope>NUCLEOTIDE SEQUENCE [LARGE SCALE GENOMIC DNA]</scope>
    <source>
        <strain evidence="2 3">ZZ0214-1</strain>
    </source>
</reference>
<keyword evidence="1" id="KW-0812">Transmembrane</keyword>
<evidence type="ECO:0000313" key="2">
    <source>
        <dbReference type="EMBL" id="PIL26561.1"/>
    </source>
</evidence>
<feature type="transmembrane region" description="Helical" evidence="1">
    <location>
        <begin position="99"/>
        <end position="118"/>
    </location>
</feature>
<evidence type="ECO:0000313" key="3">
    <source>
        <dbReference type="Proteomes" id="UP000230002"/>
    </source>
</evidence>
<keyword evidence="1" id="KW-1133">Transmembrane helix</keyword>
<feature type="transmembrane region" description="Helical" evidence="1">
    <location>
        <begin position="241"/>
        <end position="260"/>
    </location>
</feature>
<comment type="caution">
    <text evidence="2">The sequence shown here is derived from an EMBL/GenBank/DDBJ whole genome shotgun (WGS) entry which is preliminary data.</text>
</comment>
<feature type="transmembrane region" description="Helical" evidence="1">
    <location>
        <begin position="60"/>
        <end position="79"/>
    </location>
</feature>
<protein>
    <submittedName>
        <fullName evidence="2">Uncharacterized protein</fullName>
    </submittedName>
</protein>
<feature type="transmembrane region" description="Helical" evidence="1">
    <location>
        <begin position="30"/>
        <end position="48"/>
    </location>
</feature>
<name>A0A2G8RYG8_9APHY</name>